<dbReference type="Gene3D" id="1.10.40.50">
    <property type="entry name" value="Probable gtpase engc, domain 3"/>
    <property type="match status" value="1"/>
</dbReference>
<feature type="binding site" evidence="10">
    <location>
        <begin position="192"/>
        <end position="200"/>
    </location>
    <ligand>
        <name>GTP</name>
        <dbReference type="ChEBI" id="CHEBI:37565"/>
    </ligand>
</feature>
<dbReference type="CDD" id="cd01854">
    <property type="entry name" value="YjeQ_EngC"/>
    <property type="match status" value="1"/>
</dbReference>
<evidence type="ECO:0000256" key="9">
    <source>
        <dbReference type="ARBA" id="ARBA00023134"/>
    </source>
</evidence>
<feature type="domain" description="CP-type G" evidence="13">
    <location>
        <begin position="95"/>
        <end position="250"/>
    </location>
</feature>
<dbReference type="PROSITE" id="PS51721">
    <property type="entry name" value="G_CP"/>
    <property type="match status" value="1"/>
</dbReference>
<dbReference type="Pfam" id="PF03193">
    <property type="entry name" value="RsgA_GTPase"/>
    <property type="match status" value="1"/>
</dbReference>
<evidence type="ECO:0000256" key="10">
    <source>
        <dbReference type="HAMAP-Rule" id="MF_01820"/>
    </source>
</evidence>
<organism evidence="14 15">
    <name type="scientific">Sinobacterium norvegicum</name>
    <dbReference type="NCBI Taxonomy" id="1641715"/>
    <lineage>
        <taxon>Bacteria</taxon>
        <taxon>Pseudomonadati</taxon>
        <taxon>Pseudomonadota</taxon>
        <taxon>Gammaproteobacteria</taxon>
        <taxon>Cellvibrionales</taxon>
        <taxon>Spongiibacteraceae</taxon>
        <taxon>Sinobacterium</taxon>
    </lineage>
</organism>
<evidence type="ECO:0000259" key="12">
    <source>
        <dbReference type="PROSITE" id="PS50936"/>
    </source>
</evidence>
<gene>
    <name evidence="14" type="primary">rsgA_1</name>
    <name evidence="10" type="synonym">rsgA</name>
    <name evidence="14" type="ORF">SIN8267_01194</name>
</gene>
<evidence type="ECO:0000313" key="15">
    <source>
        <dbReference type="Proteomes" id="UP000838100"/>
    </source>
</evidence>
<dbReference type="PANTHER" id="PTHR32120:SF10">
    <property type="entry name" value="SMALL RIBOSOMAL SUBUNIT BIOGENESIS GTPASE RSGA"/>
    <property type="match status" value="1"/>
</dbReference>
<keyword evidence="9 10" id="KW-0342">GTP-binding</keyword>
<proteinExistence type="inferred from homology"/>
<dbReference type="NCBIfam" id="TIGR00157">
    <property type="entry name" value="ribosome small subunit-dependent GTPase A"/>
    <property type="match status" value="1"/>
</dbReference>
<evidence type="ECO:0000313" key="14">
    <source>
        <dbReference type="EMBL" id="CAH0991093.1"/>
    </source>
</evidence>
<feature type="domain" description="EngC GTPase" evidence="12">
    <location>
        <begin position="101"/>
        <end position="248"/>
    </location>
</feature>
<name>A0ABN8EFG5_9GAMM</name>
<comment type="subcellular location">
    <subcellularLocation>
        <location evidence="10">Cytoplasm</location>
    </subcellularLocation>
</comment>
<evidence type="ECO:0000256" key="1">
    <source>
        <dbReference type="ARBA" id="ARBA00022490"/>
    </source>
</evidence>
<evidence type="ECO:0000256" key="7">
    <source>
        <dbReference type="ARBA" id="ARBA00022833"/>
    </source>
</evidence>
<feature type="compositionally biased region" description="Basic residues" evidence="11">
    <location>
        <begin position="330"/>
        <end position="346"/>
    </location>
</feature>
<keyword evidence="6 10" id="KW-0378">Hydrolase</keyword>
<evidence type="ECO:0000256" key="11">
    <source>
        <dbReference type="SAM" id="MobiDB-lite"/>
    </source>
</evidence>
<dbReference type="InterPro" id="IPR027417">
    <property type="entry name" value="P-loop_NTPase"/>
</dbReference>
<comment type="cofactor">
    <cofactor evidence="10">
        <name>Zn(2+)</name>
        <dbReference type="ChEBI" id="CHEBI:29105"/>
    </cofactor>
    <text evidence="10">Binds 1 zinc ion per subunit.</text>
</comment>
<evidence type="ECO:0000256" key="5">
    <source>
        <dbReference type="ARBA" id="ARBA00022741"/>
    </source>
</evidence>
<dbReference type="InterPro" id="IPR030378">
    <property type="entry name" value="G_CP_dom"/>
</dbReference>
<evidence type="ECO:0000256" key="2">
    <source>
        <dbReference type="ARBA" id="ARBA00022517"/>
    </source>
</evidence>
<evidence type="ECO:0000256" key="3">
    <source>
        <dbReference type="ARBA" id="ARBA00022723"/>
    </source>
</evidence>
<keyword evidence="15" id="KW-1185">Reference proteome</keyword>
<dbReference type="SUPFAM" id="SSF52540">
    <property type="entry name" value="P-loop containing nucleoside triphosphate hydrolases"/>
    <property type="match status" value="1"/>
</dbReference>
<keyword evidence="3 10" id="KW-0479">Metal-binding</keyword>
<dbReference type="EC" id="3.6.1.-" evidence="10"/>
<keyword evidence="2 10" id="KW-0690">Ribosome biogenesis</keyword>
<feature type="binding site" evidence="10">
    <location>
        <position position="278"/>
    </location>
    <ligand>
        <name>Zn(2+)</name>
        <dbReference type="ChEBI" id="CHEBI:29105"/>
    </ligand>
</feature>
<comment type="similarity">
    <text evidence="10">Belongs to the TRAFAC class YlqF/YawG GTPase family. RsgA subfamily.</text>
</comment>
<dbReference type="PROSITE" id="PS50936">
    <property type="entry name" value="ENGC_GTPASE"/>
    <property type="match status" value="1"/>
</dbReference>
<dbReference type="EMBL" id="CAKLPX010000001">
    <property type="protein sequence ID" value="CAH0991093.1"/>
    <property type="molecule type" value="Genomic_DNA"/>
</dbReference>
<feature type="region of interest" description="Disordered" evidence="11">
    <location>
        <begin position="321"/>
        <end position="346"/>
    </location>
</feature>
<keyword evidence="4 10" id="KW-0699">rRNA-binding</keyword>
<evidence type="ECO:0000259" key="13">
    <source>
        <dbReference type="PROSITE" id="PS51721"/>
    </source>
</evidence>
<keyword evidence="8 10" id="KW-0694">RNA-binding</keyword>
<evidence type="ECO:0000256" key="4">
    <source>
        <dbReference type="ARBA" id="ARBA00022730"/>
    </source>
</evidence>
<dbReference type="InterPro" id="IPR004881">
    <property type="entry name" value="Ribosome_biogen_GTPase_RsgA"/>
</dbReference>
<accession>A0ABN8EFG5</accession>
<dbReference type="RefSeq" id="WP_237443751.1">
    <property type="nucleotide sequence ID" value="NZ_CAKLPX010000001.1"/>
</dbReference>
<comment type="function">
    <text evidence="10">One of several proteins that assist in the late maturation steps of the functional core of the 30S ribosomal subunit. Helps release RbfA from mature subunits. May play a role in the assembly of ribosomal proteins into the subunit. Circularly permuted GTPase that catalyzes slow GTP hydrolysis, GTPase activity is stimulated by the 30S ribosomal subunit.</text>
</comment>
<protein>
    <recommendedName>
        <fullName evidence="10">Small ribosomal subunit biogenesis GTPase RsgA</fullName>
        <ecNumber evidence="10">3.6.1.-</ecNumber>
    </recommendedName>
</protein>
<dbReference type="InterPro" id="IPR010914">
    <property type="entry name" value="RsgA_GTPase_dom"/>
</dbReference>
<feature type="binding site" evidence="10">
    <location>
        <begin position="140"/>
        <end position="143"/>
    </location>
    <ligand>
        <name>GTP</name>
        <dbReference type="ChEBI" id="CHEBI:37565"/>
    </ligand>
</feature>
<comment type="caution">
    <text evidence="14">The sequence shown here is derived from an EMBL/GenBank/DDBJ whole genome shotgun (WGS) entry which is preliminary data.</text>
</comment>
<comment type="subunit">
    <text evidence="10">Monomer. Associates with 30S ribosomal subunit, binds 16S rRNA.</text>
</comment>
<feature type="binding site" evidence="10">
    <location>
        <position position="286"/>
    </location>
    <ligand>
        <name>Zn(2+)</name>
        <dbReference type="ChEBI" id="CHEBI:29105"/>
    </ligand>
</feature>
<dbReference type="GO" id="GO:0016787">
    <property type="term" value="F:hydrolase activity"/>
    <property type="evidence" value="ECO:0007669"/>
    <property type="project" value="UniProtKB-KW"/>
</dbReference>
<sequence length="346" mass="38616">MYQSKSLSEMGWRPFYQQQISFAELQSTHIARVTEHHRSGYRLWTEQGRVDLTAHESLPAMAVGDWLLLDQQQRLIRCLDRLSLFSRKAAGSKVERQLIAANIDTVFIVSSLNQDFNLSRIERYLSLVNAAEVSPVVVLTKADTCDEPEQFQRQLRQLDPGLMVETVNSLDADSVAVLSHWCKQGQTVAFLGSSGVGKSTLINTLSGHHNMETGAIREDDSKGRHTTTHRALQYLLGGGLLIDTPGMRELQLADCGDGVDATFGDVSELAQRCRFVDCSHEQEPGCAVQQAITSGDLAPRRLHHYQKLMREQALNGASLAERRAGDKATAKYHRSVQSQNRHHKGR</sequence>
<dbReference type="Gene3D" id="3.40.50.300">
    <property type="entry name" value="P-loop containing nucleotide triphosphate hydrolases"/>
    <property type="match status" value="1"/>
</dbReference>
<evidence type="ECO:0000256" key="8">
    <source>
        <dbReference type="ARBA" id="ARBA00022884"/>
    </source>
</evidence>
<feature type="binding site" evidence="10">
    <location>
        <position position="280"/>
    </location>
    <ligand>
        <name>Zn(2+)</name>
        <dbReference type="ChEBI" id="CHEBI:29105"/>
    </ligand>
</feature>
<keyword evidence="7 10" id="KW-0862">Zinc</keyword>
<evidence type="ECO:0000256" key="6">
    <source>
        <dbReference type="ARBA" id="ARBA00022801"/>
    </source>
</evidence>
<keyword evidence="1 10" id="KW-0963">Cytoplasm</keyword>
<dbReference type="HAMAP" id="MF_01820">
    <property type="entry name" value="GTPase_RsgA"/>
    <property type="match status" value="1"/>
</dbReference>
<dbReference type="Proteomes" id="UP000838100">
    <property type="component" value="Unassembled WGS sequence"/>
</dbReference>
<keyword evidence="5 10" id="KW-0547">Nucleotide-binding</keyword>
<dbReference type="PANTHER" id="PTHR32120">
    <property type="entry name" value="SMALL RIBOSOMAL SUBUNIT BIOGENESIS GTPASE RSGA"/>
    <property type="match status" value="1"/>
</dbReference>
<reference evidence="14" key="1">
    <citation type="submission" date="2021-12" db="EMBL/GenBank/DDBJ databases">
        <authorList>
            <person name="Rodrigo-Torres L."/>
            <person name="Arahal R. D."/>
            <person name="Lucena T."/>
        </authorList>
    </citation>
    <scope>NUCLEOTIDE SEQUENCE</scope>
    <source>
        <strain evidence="14">CECT 8267</strain>
    </source>
</reference>
<feature type="binding site" evidence="10">
    <location>
        <position position="273"/>
    </location>
    <ligand>
        <name>Zn(2+)</name>
        <dbReference type="ChEBI" id="CHEBI:29105"/>
    </ligand>
</feature>